<proteinExistence type="predicted"/>
<dbReference type="InterPro" id="IPR023214">
    <property type="entry name" value="HAD_sf"/>
</dbReference>
<keyword evidence="2" id="KW-1185">Reference proteome</keyword>
<dbReference type="EMBL" id="JBDJPC010000006">
    <property type="protein sequence ID" value="KAL1498297.1"/>
    <property type="molecule type" value="Genomic_DNA"/>
</dbReference>
<evidence type="ECO:0000313" key="1">
    <source>
        <dbReference type="EMBL" id="KAL1498297.1"/>
    </source>
</evidence>
<dbReference type="SUPFAM" id="SSF56784">
    <property type="entry name" value="HAD-like"/>
    <property type="match status" value="1"/>
</dbReference>
<sequence length="294" mass="33154">MSEKKIKKITELTCSEVQNLINSVDIVLFDIDGALLVNSLPLPGSTELIAKLRKLNKDIRFVTNNTLYSIETIKDNLRFFNAEHKDIFTPIPSLLEYIKLTNYTQDIYVIGSSTVTNILRQNGLKIIEFKDIHPSLHIEETGVALKELLLKALEIFQVADALLRNIKSIKLISGISDDMTPLARNLMVIGTKYYLDGLERWSGMKAIPMAKPAHELGDILKSVLNITDSQRVLMVGDNVETDIGFGVNSGFKTFLVLTGATTKEQVEIWKYSESLKPDYLAQDLEDLYEKIKEM</sequence>
<reference evidence="1 2" key="1">
    <citation type="submission" date="2024-05" db="EMBL/GenBank/DDBJ databases">
        <title>Genetic variation in Jamaican populations of the coffee berry borer (Hypothenemus hampei).</title>
        <authorList>
            <person name="Errbii M."/>
            <person name="Myrie A."/>
        </authorList>
    </citation>
    <scope>NUCLEOTIDE SEQUENCE [LARGE SCALE GENOMIC DNA]</scope>
    <source>
        <strain evidence="1">JA-Hopewell-2020-01-JO</strain>
        <tissue evidence="1">Whole body</tissue>
    </source>
</reference>
<dbReference type="Pfam" id="PF13344">
    <property type="entry name" value="Hydrolase_6"/>
    <property type="match status" value="1"/>
</dbReference>
<dbReference type="PANTHER" id="PTHR19288">
    <property type="entry name" value="4-NITROPHENYLPHOSPHATASE-RELATED"/>
    <property type="match status" value="1"/>
</dbReference>
<name>A0ABD1EPT8_HYPHA</name>
<dbReference type="AlphaFoldDB" id="A0ABD1EPT8"/>
<dbReference type="NCBIfam" id="TIGR01460">
    <property type="entry name" value="HAD-SF-IIA"/>
    <property type="match status" value="1"/>
</dbReference>
<comment type="caution">
    <text evidence="1">The sequence shown here is derived from an EMBL/GenBank/DDBJ whole genome shotgun (WGS) entry which is preliminary data.</text>
</comment>
<protein>
    <submittedName>
        <fullName evidence="1">Uncharacterized protein</fullName>
    </submittedName>
</protein>
<organism evidence="1 2">
    <name type="scientific">Hypothenemus hampei</name>
    <name type="common">Coffee berry borer</name>
    <dbReference type="NCBI Taxonomy" id="57062"/>
    <lineage>
        <taxon>Eukaryota</taxon>
        <taxon>Metazoa</taxon>
        <taxon>Ecdysozoa</taxon>
        <taxon>Arthropoda</taxon>
        <taxon>Hexapoda</taxon>
        <taxon>Insecta</taxon>
        <taxon>Pterygota</taxon>
        <taxon>Neoptera</taxon>
        <taxon>Endopterygota</taxon>
        <taxon>Coleoptera</taxon>
        <taxon>Polyphaga</taxon>
        <taxon>Cucujiformia</taxon>
        <taxon>Curculionidae</taxon>
        <taxon>Scolytinae</taxon>
        <taxon>Hypothenemus</taxon>
    </lineage>
</organism>
<dbReference type="InterPro" id="IPR036412">
    <property type="entry name" value="HAD-like_sf"/>
</dbReference>
<dbReference type="Proteomes" id="UP001566132">
    <property type="component" value="Unassembled WGS sequence"/>
</dbReference>
<dbReference type="Pfam" id="PF13242">
    <property type="entry name" value="Hydrolase_like"/>
    <property type="match status" value="1"/>
</dbReference>
<evidence type="ECO:0000313" key="2">
    <source>
        <dbReference type="Proteomes" id="UP001566132"/>
    </source>
</evidence>
<dbReference type="Gene3D" id="3.40.50.1000">
    <property type="entry name" value="HAD superfamily/HAD-like"/>
    <property type="match status" value="2"/>
</dbReference>
<gene>
    <name evidence="1" type="ORF">ABEB36_009116</name>
</gene>
<accession>A0ABD1EPT8</accession>
<dbReference type="InterPro" id="IPR006357">
    <property type="entry name" value="HAD-SF_hydro_IIA"/>
</dbReference>
<dbReference type="PANTHER" id="PTHR19288:SF4">
    <property type="entry name" value="RE04130P-RELATED"/>
    <property type="match status" value="1"/>
</dbReference>